<keyword evidence="9" id="KW-0902">Two-component regulatory system</keyword>
<evidence type="ECO:0000256" key="10">
    <source>
        <dbReference type="SAM" id="Phobius"/>
    </source>
</evidence>
<feature type="domain" description="HAMP" evidence="12">
    <location>
        <begin position="446"/>
        <end position="472"/>
    </location>
</feature>
<protein>
    <recommendedName>
        <fullName evidence="3">histidine kinase</fullName>
        <ecNumber evidence="3">2.7.13.3</ecNumber>
    </recommendedName>
</protein>
<dbReference type="InterPro" id="IPR036890">
    <property type="entry name" value="HATPase_C_sf"/>
</dbReference>
<dbReference type="Gene3D" id="6.10.340.10">
    <property type="match status" value="1"/>
</dbReference>
<comment type="catalytic activity">
    <reaction evidence="1">
        <text>ATP + protein L-histidine = ADP + protein N-phospho-L-histidine.</text>
        <dbReference type="EC" id="2.7.13.3"/>
    </reaction>
</comment>
<evidence type="ECO:0000256" key="8">
    <source>
        <dbReference type="ARBA" id="ARBA00022989"/>
    </source>
</evidence>
<evidence type="ECO:0000256" key="1">
    <source>
        <dbReference type="ARBA" id="ARBA00000085"/>
    </source>
</evidence>
<dbReference type="AlphaFoldDB" id="E0Y043"/>
<feature type="domain" description="Histidine kinase" evidence="11">
    <location>
        <begin position="480"/>
        <end position="695"/>
    </location>
</feature>
<dbReference type="PROSITE" id="PS50885">
    <property type="entry name" value="HAMP"/>
    <property type="match status" value="1"/>
</dbReference>
<proteinExistence type="predicted"/>
<dbReference type="EC" id="2.7.13.3" evidence="3"/>
<dbReference type="CDD" id="cd00082">
    <property type="entry name" value="HisKA"/>
    <property type="match status" value="1"/>
</dbReference>
<keyword evidence="7 13" id="KW-0418">Kinase</keyword>
<dbReference type="InterPro" id="IPR003594">
    <property type="entry name" value="HATPase_dom"/>
</dbReference>
<sequence length="705" mass="78487">MSLALVVLPWFSYLYLQEMEDFLVDSQANAQLLTAEGISTLLNGRSDLFNELPLSPEGYEQLYAHPLTTPVRIDGKSNDWEDVLNYNVSFGQSKTSASPEISPNQFYLVLGEHKDQVYAFIQVQDDKLVFRDRNILRLDLSDHVRITFTGKSGDTVQLVLTMTEPGVTTAYEMDSEWRYATQGEAENRIQGFMSETDTGYAIEFRIPLSLVGSTKHFGLAVADVDSAESRAIQSITGTLPSAGQEAFGLVLLKSPEVLKIVEGLGYSGANIQVIDAQRRVRAEVGSYTTSQETPLVQEEQSVGESWFSFFSALVDYAYGFIDQALREELAVPEGQVILDSLAGKPSYQRRYSEEDGEVIIAAHPIISEDRIIGTVQLKQNTKRILQLRRDALERIINFSVLSLFIFVLLILAFSVRLASRIRKLGAETTNAIDIYGRLQTNQIRSETRSGDEIGDLARSISGMLARLHQHNQFLENMPRTLRHEINNPLNTLSTSLQNLENEESESGREKYLESAKRGVNRIGMIVQNLADAASLEDALEAEEFEVIDLHNLVQNYLANCRTTHENRTFEYRGTQRQVLSNVSDYRIEQLLDKLIDNALDFSDTGSTITVGLTVDANNLTLFVTNQGPIIPAEAVESIFDSMVSVRKSNPDNRLHFGMGLYVVRVIAEHHGGSVSAANLLSGNGVTIRINLPLYKKLNNPAVAAS</sequence>
<dbReference type="InterPro" id="IPR005467">
    <property type="entry name" value="His_kinase_dom"/>
</dbReference>
<dbReference type="InterPro" id="IPR003661">
    <property type="entry name" value="HisK_dim/P_dom"/>
</dbReference>
<keyword evidence="6 10" id="KW-0812">Transmembrane</keyword>
<comment type="subcellular location">
    <subcellularLocation>
        <location evidence="2">Membrane</location>
    </subcellularLocation>
</comment>
<evidence type="ECO:0000313" key="13">
    <source>
        <dbReference type="EMBL" id="ADI20034.1"/>
    </source>
</evidence>
<name>E0Y043_9GAMM</name>
<dbReference type="PANTHER" id="PTHR45436:SF5">
    <property type="entry name" value="SENSOR HISTIDINE KINASE TRCS"/>
    <property type="match status" value="1"/>
</dbReference>
<dbReference type="PROSITE" id="PS50109">
    <property type="entry name" value="HIS_KIN"/>
    <property type="match status" value="1"/>
</dbReference>
<dbReference type="InterPro" id="IPR036097">
    <property type="entry name" value="HisK_dim/P_sf"/>
</dbReference>
<dbReference type="SMART" id="SM00387">
    <property type="entry name" value="HATPase_c"/>
    <property type="match status" value="1"/>
</dbReference>
<dbReference type="SUPFAM" id="SSF49344">
    <property type="entry name" value="CBD9-like"/>
    <property type="match status" value="1"/>
</dbReference>
<organism evidence="13">
    <name type="scientific">uncultured gamma proteobacterium EB000_65A11</name>
    <dbReference type="NCBI Taxonomy" id="710972"/>
    <lineage>
        <taxon>Bacteria</taxon>
        <taxon>Pseudomonadati</taxon>
        <taxon>Pseudomonadota</taxon>
        <taxon>Gammaproteobacteria</taxon>
        <taxon>environmental samples</taxon>
    </lineage>
</organism>
<evidence type="ECO:0000256" key="6">
    <source>
        <dbReference type="ARBA" id="ARBA00022692"/>
    </source>
</evidence>
<keyword evidence="8 10" id="KW-1133">Transmembrane helix</keyword>
<dbReference type="Gene3D" id="1.10.287.130">
    <property type="match status" value="1"/>
</dbReference>
<evidence type="ECO:0000256" key="9">
    <source>
        <dbReference type="ARBA" id="ARBA00023012"/>
    </source>
</evidence>
<dbReference type="SUPFAM" id="SSF47384">
    <property type="entry name" value="Homodimeric domain of signal transducing histidine kinase"/>
    <property type="match status" value="1"/>
</dbReference>
<evidence type="ECO:0000256" key="7">
    <source>
        <dbReference type="ARBA" id="ARBA00022777"/>
    </source>
</evidence>
<evidence type="ECO:0000256" key="5">
    <source>
        <dbReference type="ARBA" id="ARBA00022679"/>
    </source>
</evidence>
<dbReference type="SUPFAM" id="SSF55874">
    <property type="entry name" value="ATPase domain of HSP90 chaperone/DNA topoisomerase II/histidine kinase"/>
    <property type="match status" value="1"/>
</dbReference>
<keyword evidence="10" id="KW-0472">Membrane</keyword>
<evidence type="ECO:0000256" key="2">
    <source>
        <dbReference type="ARBA" id="ARBA00004370"/>
    </source>
</evidence>
<dbReference type="EMBL" id="GU474936">
    <property type="protein sequence ID" value="ADI20034.1"/>
    <property type="molecule type" value="Genomic_DNA"/>
</dbReference>
<dbReference type="SMART" id="SM00388">
    <property type="entry name" value="HisKA"/>
    <property type="match status" value="1"/>
</dbReference>
<dbReference type="GO" id="GO:0000155">
    <property type="term" value="F:phosphorelay sensor kinase activity"/>
    <property type="evidence" value="ECO:0007669"/>
    <property type="project" value="InterPro"/>
</dbReference>
<keyword evidence="4" id="KW-0597">Phosphoprotein</keyword>
<evidence type="ECO:0000259" key="11">
    <source>
        <dbReference type="PROSITE" id="PS50109"/>
    </source>
</evidence>
<dbReference type="CDD" id="cd06225">
    <property type="entry name" value="HAMP"/>
    <property type="match status" value="1"/>
</dbReference>
<dbReference type="Gene3D" id="3.30.565.10">
    <property type="entry name" value="Histidine kinase-like ATPase, C-terminal domain"/>
    <property type="match status" value="1"/>
</dbReference>
<evidence type="ECO:0000256" key="4">
    <source>
        <dbReference type="ARBA" id="ARBA00022553"/>
    </source>
</evidence>
<dbReference type="Pfam" id="PF02518">
    <property type="entry name" value="HATPase_c"/>
    <property type="match status" value="1"/>
</dbReference>
<evidence type="ECO:0000256" key="3">
    <source>
        <dbReference type="ARBA" id="ARBA00012438"/>
    </source>
</evidence>
<keyword evidence="5" id="KW-0808">Transferase</keyword>
<feature type="transmembrane region" description="Helical" evidence="10">
    <location>
        <begin position="395"/>
        <end position="415"/>
    </location>
</feature>
<dbReference type="GO" id="GO:0016020">
    <property type="term" value="C:membrane"/>
    <property type="evidence" value="ECO:0007669"/>
    <property type="project" value="UniProtKB-SubCell"/>
</dbReference>
<dbReference type="Pfam" id="PF00512">
    <property type="entry name" value="HisKA"/>
    <property type="match status" value="1"/>
</dbReference>
<dbReference type="CDD" id="cd00075">
    <property type="entry name" value="HATPase"/>
    <property type="match status" value="1"/>
</dbReference>
<dbReference type="PANTHER" id="PTHR45436">
    <property type="entry name" value="SENSOR HISTIDINE KINASE YKOH"/>
    <property type="match status" value="1"/>
</dbReference>
<dbReference type="InterPro" id="IPR003660">
    <property type="entry name" value="HAMP_dom"/>
</dbReference>
<reference evidence="13" key="1">
    <citation type="journal article" date="2011" name="Environ. Microbiol.">
        <title>Time-series analyses of Monterey Bay coastal microbial picoplankton using a 'genome proxy' microarray.</title>
        <authorList>
            <person name="Rich V.I."/>
            <person name="Pham V.D."/>
            <person name="Eppley J."/>
            <person name="Shi Y."/>
            <person name="DeLong E.F."/>
        </authorList>
    </citation>
    <scope>NUCLEOTIDE SEQUENCE</scope>
</reference>
<accession>E0Y043</accession>
<dbReference type="Gene3D" id="2.60.40.1190">
    <property type="match status" value="1"/>
</dbReference>
<evidence type="ECO:0000259" key="12">
    <source>
        <dbReference type="PROSITE" id="PS50885"/>
    </source>
</evidence>
<dbReference type="InterPro" id="IPR050428">
    <property type="entry name" value="TCS_sensor_his_kinase"/>
</dbReference>